<comment type="caution">
    <text evidence="1">The sequence shown here is derived from an EMBL/GenBank/DDBJ whole genome shotgun (WGS) entry which is preliminary data.</text>
</comment>
<proteinExistence type="predicted"/>
<accession>A0AAW2G491</accession>
<reference evidence="1 2" key="1">
    <citation type="submission" date="2023-03" db="EMBL/GenBank/DDBJ databases">
        <title>High recombination rates correlate with genetic variation in Cardiocondyla obscurior ants.</title>
        <authorList>
            <person name="Errbii M."/>
        </authorList>
    </citation>
    <scope>NUCLEOTIDE SEQUENCE [LARGE SCALE GENOMIC DNA]</scope>
    <source>
        <strain evidence="1">Alpha-2009</strain>
        <tissue evidence="1">Whole body</tissue>
    </source>
</reference>
<protein>
    <submittedName>
        <fullName evidence="1">Uncharacterized protein</fullName>
    </submittedName>
</protein>
<gene>
    <name evidence="1" type="ORF">PUN28_006956</name>
</gene>
<evidence type="ECO:0000313" key="1">
    <source>
        <dbReference type="EMBL" id="KAL0121844.1"/>
    </source>
</evidence>
<keyword evidence="2" id="KW-1185">Reference proteome</keyword>
<dbReference type="AlphaFoldDB" id="A0AAW2G491"/>
<sequence>MYWFVSMNLYDFTLKLNLSPSNTSMEWSFCSFLIFSDTKLMLIKVKIVSESRSNFSFRDSFYFFFFFLWNHKSGFLDDLRVLKLHLCVNINCCSS</sequence>
<dbReference type="Proteomes" id="UP001430953">
    <property type="component" value="Unassembled WGS sequence"/>
</dbReference>
<evidence type="ECO:0000313" key="2">
    <source>
        <dbReference type="Proteomes" id="UP001430953"/>
    </source>
</evidence>
<name>A0AAW2G491_9HYME</name>
<dbReference type="EMBL" id="JADYXP020000006">
    <property type="protein sequence ID" value="KAL0121844.1"/>
    <property type="molecule type" value="Genomic_DNA"/>
</dbReference>
<organism evidence="1 2">
    <name type="scientific">Cardiocondyla obscurior</name>
    <dbReference type="NCBI Taxonomy" id="286306"/>
    <lineage>
        <taxon>Eukaryota</taxon>
        <taxon>Metazoa</taxon>
        <taxon>Ecdysozoa</taxon>
        <taxon>Arthropoda</taxon>
        <taxon>Hexapoda</taxon>
        <taxon>Insecta</taxon>
        <taxon>Pterygota</taxon>
        <taxon>Neoptera</taxon>
        <taxon>Endopterygota</taxon>
        <taxon>Hymenoptera</taxon>
        <taxon>Apocrita</taxon>
        <taxon>Aculeata</taxon>
        <taxon>Formicoidea</taxon>
        <taxon>Formicidae</taxon>
        <taxon>Myrmicinae</taxon>
        <taxon>Cardiocondyla</taxon>
    </lineage>
</organism>